<dbReference type="EMBL" id="JBFOLK010000002">
    <property type="protein sequence ID" value="KAL2534865.1"/>
    <property type="molecule type" value="Genomic_DNA"/>
</dbReference>
<dbReference type="PANTHER" id="PTHR13847">
    <property type="entry name" value="SARCOSINE DEHYDROGENASE-RELATED"/>
    <property type="match status" value="1"/>
</dbReference>
<dbReference type="Pfam" id="PF01266">
    <property type="entry name" value="DAO"/>
    <property type="match status" value="1"/>
</dbReference>
<dbReference type="AlphaFoldDB" id="A0ABD1VC01"/>
<gene>
    <name evidence="2" type="ORF">Adt_08216</name>
</gene>
<organism evidence="2 3">
    <name type="scientific">Abeliophyllum distichum</name>
    <dbReference type="NCBI Taxonomy" id="126358"/>
    <lineage>
        <taxon>Eukaryota</taxon>
        <taxon>Viridiplantae</taxon>
        <taxon>Streptophyta</taxon>
        <taxon>Embryophyta</taxon>
        <taxon>Tracheophyta</taxon>
        <taxon>Spermatophyta</taxon>
        <taxon>Magnoliopsida</taxon>
        <taxon>eudicotyledons</taxon>
        <taxon>Gunneridae</taxon>
        <taxon>Pentapetalae</taxon>
        <taxon>asterids</taxon>
        <taxon>lamiids</taxon>
        <taxon>Lamiales</taxon>
        <taxon>Oleaceae</taxon>
        <taxon>Forsythieae</taxon>
        <taxon>Abeliophyllum</taxon>
    </lineage>
</organism>
<proteinExistence type="predicted"/>
<sequence>MPLLYSHLSTSFVTVSCRSSSSSLLSNRPSRYAVLGAGFAGLSVAWHLLHSSKELDVCVDIYDEVGIGGGASGVAGGLLHPYSPKVKLLWRGAECWKESLNLLNVAEGALFKLVNRGKQDSLPNGESSIVKRRGILRPAVSLKNMDLMIGNAENCLTTCRIESIHKDAAQSLVPDISVPLNLAFYMPEALNINSQLYLEALYLACENLAEEMSKLGIARKELCLHKKSVESLLELAGEYNAVIICLGARAAFLPELSGRLPFADMQRKDYPKHSPSILSDTWLSVKGARNIHIGSTWEWKSTNYSRDVSMEEASKAMEVLLPKASAVYPPIKDWTITGAMAGLRAMPPLTADGSLPILGCIDNLIGGGNNGRGKYWLFTGLGARGLLFHGWLGKLMAQAVLSCDEGLIPSELTSWKYKMQQQEAKYPMPVLRSFLNVD</sequence>
<dbReference type="SUPFAM" id="SSF51905">
    <property type="entry name" value="FAD/NAD(P)-binding domain"/>
    <property type="match status" value="1"/>
</dbReference>
<evidence type="ECO:0000259" key="1">
    <source>
        <dbReference type="Pfam" id="PF01266"/>
    </source>
</evidence>
<protein>
    <submittedName>
        <fullName evidence="2">FAD-dependent oxidoreductase family protein</fullName>
    </submittedName>
</protein>
<evidence type="ECO:0000313" key="3">
    <source>
        <dbReference type="Proteomes" id="UP001604336"/>
    </source>
</evidence>
<reference evidence="3" key="1">
    <citation type="submission" date="2024-07" db="EMBL/GenBank/DDBJ databases">
        <title>Two chromosome-level genome assemblies of Korean endemic species Abeliophyllum distichum and Forsythia ovata (Oleaceae).</title>
        <authorList>
            <person name="Jang H."/>
        </authorList>
    </citation>
    <scope>NUCLEOTIDE SEQUENCE [LARGE SCALE GENOMIC DNA]</scope>
</reference>
<keyword evidence="3" id="KW-1185">Reference proteome</keyword>
<dbReference type="PANTHER" id="PTHR13847:SF261">
    <property type="entry name" value="FAD-DEPENDENT OXIDOREDUCTASE FAMILY PROTEIN"/>
    <property type="match status" value="1"/>
</dbReference>
<dbReference type="Proteomes" id="UP001604336">
    <property type="component" value="Unassembled WGS sequence"/>
</dbReference>
<name>A0ABD1VC01_9LAMI</name>
<dbReference type="InterPro" id="IPR036188">
    <property type="entry name" value="FAD/NAD-bd_sf"/>
</dbReference>
<accession>A0ABD1VC01</accession>
<evidence type="ECO:0000313" key="2">
    <source>
        <dbReference type="EMBL" id="KAL2534865.1"/>
    </source>
</evidence>
<dbReference type="Gene3D" id="3.30.9.10">
    <property type="entry name" value="D-Amino Acid Oxidase, subunit A, domain 2"/>
    <property type="match status" value="1"/>
</dbReference>
<feature type="domain" description="FAD dependent oxidoreductase" evidence="1">
    <location>
        <begin position="32"/>
        <end position="398"/>
    </location>
</feature>
<dbReference type="Gene3D" id="3.50.50.60">
    <property type="entry name" value="FAD/NAD(P)-binding domain"/>
    <property type="match status" value="1"/>
</dbReference>
<comment type="caution">
    <text evidence="2">The sequence shown here is derived from an EMBL/GenBank/DDBJ whole genome shotgun (WGS) entry which is preliminary data.</text>
</comment>
<dbReference type="InterPro" id="IPR006076">
    <property type="entry name" value="FAD-dep_OxRdtase"/>
</dbReference>